<feature type="chain" id="PRO_5031231354" evidence="16">
    <location>
        <begin position="27"/>
        <end position="746"/>
    </location>
</feature>
<dbReference type="PANTHER" id="PTHR32552">
    <property type="entry name" value="FERRICHROME IRON RECEPTOR-RELATED"/>
    <property type="match status" value="1"/>
</dbReference>
<keyword evidence="7" id="KW-0408">Iron</keyword>
<evidence type="ECO:0000256" key="7">
    <source>
        <dbReference type="ARBA" id="ARBA00023004"/>
    </source>
</evidence>
<dbReference type="GO" id="GO:0009279">
    <property type="term" value="C:cell outer membrane"/>
    <property type="evidence" value="ECO:0007669"/>
    <property type="project" value="UniProtKB-SubCell"/>
</dbReference>
<name>A0A7W3FQJ2_9GAMM</name>
<dbReference type="PROSITE" id="PS01156">
    <property type="entry name" value="TONB_DEPENDENT_REC_2"/>
    <property type="match status" value="1"/>
</dbReference>
<evidence type="ECO:0000256" key="15">
    <source>
        <dbReference type="SAM" id="MobiDB-lite"/>
    </source>
</evidence>
<dbReference type="Pfam" id="PF07715">
    <property type="entry name" value="Plug"/>
    <property type="match status" value="1"/>
</dbReference>
<dbReference type="InterPro" id="IPR037066">
    <property type="entry name" value="Plug_dom_sf"/>
</dbReference>
<dbReference type="RefSeq" id="WP_182342538.1">
    <property type="nucleotide sequence ID" value="NZ_JACGXS010000020.1"/>
</dbReference>
<dbReference type="Proteomes" id="UP000547058">
    <property type="component" value="Unassembled WGS sequence"/>
</dbReference>
<dbReference type="InterPro" id="IPR010917">
    <property type="entry name" value="TonB_rcpt_CS"/>
</dbReference>
<protein>
    <submittedName>
        <fullName evidence="19">TonB-dependent receptor</fullName>
    </submittedName>
</protein>
<comment type="similarity">
    <text evidence="12 14">Belongs to the TonB-dependent receptor family.</text>
</comment>
<evidence type="ECO:0000256" key="10">
    <source>
        <dbReference type="ARBA" id="ARBA00023136"/>
    </source>
</evidence>
<feature type="short sequence motif" description="TonB C-terminal box" evidence="13">
    <location>
        <begin position="729"/>
        <end position="746"/>
    </location>
</feature>
<dbReference type="AlphaFoldDB" id="A0A7W3FQJ2"/>
<feature type="compositionally biased region" description="Polar residues" evidence="15">
    <location>
        <begin position="34"/>
        <end position="44"/>
    </location>
</feature>
<evidence type="ECO:0000256" key="8">
    <source>
        <dbReference type="ARBA" id="ARBA00023065"/>
    </source>
</evidence>
<keyword evidence="4" id="KW-0410">Iron transport</keyword>
<feature type="signal peptide" evidence="16">
    <location>
        <begin position="1"/>
        <end position="26"/>
    </location>
</feature>
<keyword evidence="10 12" id="KW-0472">Membrane</keyword>
<dbReference type="InterPro" id="IPR012910">
    <property type="entry name" value="Plug_dom"/>
</dbReference>
<evidence type="ECO:0000256" key="5">
    <source>
        <dbReference type="ARBA" id="ARBA00022692"/>
    </source>
</evidence>
<dbReference type="Gene3D" id="2.40.170.20">
    <property type="entry name" value="TonB-dependent receptor, beta-barrel domain"/>
    <property type="match status" value="1"/>
</dbReference>
<evidence type="ECO:0000256" key="9">
    <source>
        <dbReference type="ARBA" id="ARBA00023077"/>
    </source>
</evidence>
<evidence type="ECO:0000256" key="16">
    <source>
        <dbReference type="SAM" id="SignalP"/>
    </source>
</evidence>
<evidence type="ECO:0000313" key="19">
    <source>
        <dbReference type="EMBL" id="MBA8683894.1"/>
    </source>
</evidence>
<organism evidence="19 20">
    <name type="scientific">Stenotrophomonas tumulicola</name>
    <dbReference type="NCBI Taxonomy" id="1685415"/>
    <lineage>
        <taxon>Bacteria</taxon>
        <taxon>Pseudomonadati</taxon>
        <taxon>Pseudomonadota</taxon>
        <taxon>Gammaproteobacteria</taxon>
        <taxon>Lysobacterales</taxon>
        <taxon>Lysobacteraceae</taxon>
        <taxon>Stenotrophomonas</taxon>
    </lineage>
</organism>
<gene>
    <name evidence="19" type="ORF">H4O11_18995</name>
</gene>
<evidence type="ECO:0000256" key="4">
    <source>
        <dbReference type="ARBA" id="ARBA00022496"/>
    </source>
</evidence>
<evidence type="ECO:0000256" key="3">
    <source>
        <dbReference type="ARBA" id="ARBA00022452"/>
    </source>
</evidence>
<evidence type="ECO:0000256" key="14">
    <source>
        <dbReference type="RuleBase" id="RU003357"/>
    </source>
</evidence>
<proteinExistence type="inferred from homology"/>
<evidence type="ECO:0000259" key="18">
    <source>
        <dbReference type="Pfam" id="PF07715"/>
    </source>
</evidence>
<keyword evidence="20" id="KW-1185">Reference proteome</keyword>
<feature type="domain" description="TonB-dependent receptor plug" evidence="18">
    <location>
        <begin position="51"/>
        <end position="160"/>
    </location>
</feature>
<dbReference type="EMBL" id="JACGXS010000020">
    <property type="protein sequence ID" value="MBA8683894.1"/>
    <property type="molecule type" value="Genomic_DNA"/>
</dbReference>
<feature type="region of interest" description="Disordered" evidence="15">
    <location>
        <begin position="27"/>
        <end position="48"/>
    </location>
</feature>
<dbReference type="Gene3D" id="2.170.130.10">
    <property type="entry name" value="TonB-dependent receptor, plug domain"/>
    <property type="match status" value="1"/>
</dbReference>
<dbReference type="CDD" id="cd01347">
    <property type="entry name" value="ligand_gated_channel"/>
    <property type="match status" value="1"/>
</dbReference>
<evidence type="ECO:0000256" key="13">
    <source>
        <dbReference type="PROSITE-ProRule" id="PRU10144"/>
    </source>
</evidence>
<keyword evidence="19" id="KW-0675">Receptor</keyword>
<evidence type="ECO:0000256" key="12">
    <source>
        <dbReference type="PROSITE-ProRule" id="PRU01360"/>
    </source>
</evidence>
<evidence type="ECO:0000259" key="17">
    <source>
        <dbReference type="Pfam" id="PF00593"/>
    </source>
</evidence>
<keyword evidence="2 12" id="KW-0813">Transport</keyword>
<evidence type="ECO:0000313" key="20">
    <source>
        <dbReference type="Proteomes" id="UP000547058"/>
    </source>
</evidence>
<dbReference type="SUPFAM" id="SSF56935">
    <property type="entry name" value="Porins"/>
    <property type="match status" value="1"/>
</dbReference>
<comment type="caution">
    <text evidence="19">The sequence shown here is derived from an EMBL/GenBank/DDBJ whole genome shotgun (WGS) entry which is preliminary data.</text>
</comment>
<evidence type="ECO:0000256" key="6">
    <source>
        <dbReference type="ARBA" id="ARBA00022729"/>
    </source>
</evidence>
<keyword evidence="6 16" id="KW-0732">Signal</keyword>
<keyword evidence="9 14" id="KW-0798">TonB box</keyword>
<dbReference type="GO" id="GO:0015344">
    <property type="term" value="F:siderophore uptake transmembrane transporter activity"/>
    <property type="evidence" value="ECO:0007669"/>
    <property type="project" value="TreeGrafter"/>
</dbReference>
<accession>A0A7W3FQJ2</accession>
<dbReference type="PROSITE" id="PS52016">
    <property type="entry name" value="TONB_DEPENDENT_REC_3"/>
    <property type="match status" value="1"/>
</dbReference>
<dbReference type="InterPro" id="IPR000531">
    <property type="entry name" value="Beta-barrel_TonB"/>
</dbReference>
<evidence type="ECO:0000256" key="1">
    <source>
        <dbReference type="ARBA" id="ARBA00004571"/>
    </source>
</evidence>
<dbReference type="InterPro" id="IPR039426">
    <property type="entry name" value="TonB-dep_rcpt-like"/>
</dbReference>
<dbReference type="InterPro" id="IPR036942">
    <property type="entry name" value="Beta-barrel_TonB_sf"/>
</dbReference>
<keyword evidence="11 12" id="KW-0998">Cell outer membrane</keyword>
<evidence type="ECO:0000256" key="11">
    <source>
        <dbReference type="ARBA" id="ARBA00023237"/>
    </source>
</evidence>
<comment type="subcellular location">
    <subcellularLocation>
        <location evidence="1 12">Cell outer membrane</location>
        <topology evidence="1 12">Multi-pass membrane protein</topology>
    </subcellularLocation>
</comment>
<evidence type="ECO:0000256" key="2">
    <source>
        <dbReference type="ARBA" id="ARBA00022448"/>
    </source>
</evidence>
<keyword evidence="8" id="KW-0406">Ion transport</keyword>
<dbReference type="PANTHER" id="PTHR32552:SF89">
    <property type="entry name" value="CATECHOLATE SIDEROPHORE RECEPTOR FIU"/>
    <property type="match status" value="1"/>
</dbReference>
<sequence length="746" mass="81203">MPFHVPLRRNLLALLVCAALPSLASAESAPTEGPSATTLDSVSVTGRGEARQVQRVTAEDMKVLPPGANPLKLLATKPGVHFESADATGAYEWSTSISLRGFNQSRLGYTLDGIPLGNMAYGNSNGLHVSRAVISENLAGAEVSTGIGALGTPSTSNLGGVFQFFSIDPSPEYGVTLAQGFGTDSARRTYARLDTGEHQGFAAYLSGVYSKGDKWKGWGDQELKQFNGKATYHFGEDNKLTAIINSSRRVEADYQDLSLEMIERLGWNWDNYAPDWARAVAAANGQYSGNVNSPWDAYFSGHGVRNDDLASLAGDFGLNDAMRLKANVYHHSNRGQGHWFSPSNPSNPGTDREIPISIRTTEYAIDRTGVTAAFTWQLGGHELEAGFWYEDNGHSVARNFYYIDGPLDDGFFLRNPDERLWLQRFTTITRQVYVQDRFRLLDDRLTVDVGFKSPNTRTTVRTPLGDYADGSSLSAKDSFLPQAGFNFKLNAGNEIFGSYAKNIAAYALGVGSPFNVPQAAFDSSAANLEPEQSRTIELGWRGYGQGFEASLAVFDVKFDNRLLAIAQCVGILGCPALYSNVGSVTSRGAEATFQLKPARDLSWTNALSFNDSTYDDDYLNNGVVPTGGKKTVDTPEWMFATQLAWTPGPWDLRLSANHVGKRYVTYTNDLSVPSYWLLNAAVAYDFGAVGPVQNLSVALNLTNLADKTYLASINTNGTYESDPTRTSSTMQVGAPRQAMLTVTARF</sequence>
<dbReference type="Pfam" id="PF00593">
    <property type="entry name" value="TonB_dep_Rec_b-barrel"/>
    <property type="match status" value="1"/>
</dbReference>
<feature type="domain" description="TonB-dependent receptor-like beta-barrel" evidence="17">
    <location>
        <begin position="262"/>
        <end position="704"/>
    </location>
</feature>
<reference evidence="19 20" key="1">
    <citation type="submission" date="2020-08" db="EMBL/GenBank/DDBJ databases">
        <title>Stenotrophomonas tumulicola JCM 30961.</title>
        <authorList>
            <person name="Deng Y."/>
        </authorList>
    </citation>
    <scope>NUCLEOTIDE SEQUENCE [LARGE SCALE GENOMIC DNA]</scope>
    <source>
        <strain evidence="19 20">JCM 30961</strain>
    </source>
</reference>
<keyword evidence="5 12" id="KW-0812">Transmembrane</keyword>
<keyword evidence="3 12" id="KW-1134">Transmembrane beta strand</keyword>